<dbReference type="Pfam" id="PF13646">
    <property type="entry name" value="HEAT_2"/>
    <property type="match status" value="1"/>
</dbReference>
<dbReference type="InterPro" id="IPR016024">
    <property type="entry name" value="ARM-type_fold"/>
</dbReference>
<proteinExistence type="predicted"/>
<dbReference type="InterPro" id="IPR011989">
    <property type="entry name" value="ARM-like"/>
</dbReference>
<protein>
    <recommendedName>
        <fullName evidence="2">HEAT repeat domain-containing protein</fullName>
    </recommendedName>
</protein>
<dbReference type="AlphaFoldDB" id="A0A075GUX1"/>
<name>A0A075GUX1_9EURY</name>
<reference evidence="1" key="1">
    <citation type="journal article" date="2014" name="Genome Biol. Evol.">
        <title>Pangenome evidence for extensive interdomain horizontal transfer affecting lineage core and shell genes in uncultured planktonic thaumarchaeota and euryarchaeota.</title>
        <authorList>
            <person name="Deschamps P."/>
            <person name="Zivanovic Y."/>
            <person name="Moreira D."/>
            <person name="Rodriguez-Valera F."/>
            <person name="Lopez-Garcia P."/>
        </authorList>
    </citation>
    <scope>NUCLEOTIDE SEQUENCE</scope>
</reference>
<dbReference type="Gene3D" id="1.25.10.10">
    <property type="entry name" value="Leucine-rich Repeat Variant"/>
    <property type="match status" value="1"/>
</dbReference>
<dbReference type="SUPFAM" id="SSF48371">
    <property type="entry name" value="ARM repeat"/>
    <property type="match status" value="1"/>
</dbReference>
<evidence type="ECO:0008006" key="2">
    <source>
        <dbReference type="Google" id="ProtNLM"/>
    </source>
</evidence>
<organism evidence="1">
    <name type="scientific">uncultured marine group II/III euryarchaeote KM3_195_B08</name>
    <dbReference type="NCBI Taxonomy" id="1457970"/>
    <lineage>
        <taxon>Archaea</taxon>
        <taxon>Methanobacteriati</taxon>
        <taxon>Methanobacteriota</taxon>
        <taxon>environmental samples</taxon>
    </lineage>
</organism>
<accession>A0A075GUX1</accession>
<evidence type="ECO:0000313" key="1">
    <source>
        <dbReference type="EMBL" id="AIF06750.1"/>
    </source>
</evidence>
<dbReference type="EMBL" id="KF900780">
    <property type="protein sequence ID" value="AIF06750.1"/>
    <property type="molecule type" value="Genomic_DNA"/>
</dbReference>
<sequence length="155" mass="17896">MNLSFKSVKSIFRKQNGFSKRAPLTDKMEADVMSKLEREDFKSLTNKDIPALISILTFARNHIRWNAVNALQRLDLEESHMDELVELLKSKHVDDRLGACMAFCHIREPKAIPGLIKLVKDYHWPIRSNARIALAELYFFTNDKRAGKVLLKSNL</sequence>